<evidence type="ECO:0000313" key="1">
    <source>
        <dbReference type="EMBL" id="MBX32953.1"/>
    </source>
</evidence>
<organism evidence="1">
    <name type="scientific">Rhizophora mucronata</name>
    <name type="common">Asiatic mangrove</name>
    <dbReference type="NCBI Taxonomy" id="61149"/>
    <lineage>
        <taxon>Eukaryota</taxon>
        <taxon>Viridiplantae</taxon>
        <taxon>Streptophyta</taxon>
        <taxon>Embryophyta</taxon>
        <taxon>Tracheophyta</taxon>
        <taxon>Spermatophyta</taxon>
        <taxon>Magnoliopsida</taxon>
        <taxon>eudicotyledons</taxon>
        <taxon>Gunneridae</taxon>
        <taxon>Pentapetalae</taxon>
        <taxon>rosids</taxon>
        <taxon>fabids</taxon>
        <taxon>Malpighiales</taxon>
        <taxon>Rhizophoraceae</taxon>
        <taxon>Rhizophora</taxon>
    </lineage>
</organism>
<dbReference type="AlphaFoldDB" id="A0A2P2MRU3"/>
<dbReference type="EMBL" id="GGEC01052495">
    <property type="protein sequence ID" value="MBX32979.1"/>
    <property type="molecule type" value="Transcribed_RNA"/>
</dbReference>
<sequence>MMVNKNIYLATQLVVTQEAFESYWGRGFSLLDLYLDMNFLQILVISLK</sequence>
<proteinExistence type="predicted"/>
<name>A0A2P2MRU3_RHIMU</name>
<dbReference type="EMBL" id="GGEC01052469">
    <property type="protein sequence ID" value="MBX32953.1"/>
    <property type="molecule type" value="Transcribed_RNA"/>
</dbReference>
<reference evidence="1" key="1">
    <citation type="submission" date="2018-02" db="EMBL/GenBank/DDBJ databases">
        <title>Rhizophora mucronata_Transcriptome.</title>
        <authorList>
            <person name="Meera S.P."/>
            <person name="Sreeshan A."/>
            <person name="Augustine A."/>
        </authorList>
    </citation>
    <scope>NUCLEOTIDE SEQUENCE</scope>
    <source>
        <tissue evidence="1">Leaf</tissue>
    </source>
</reference>
<accession>A0A2P2MRU3</accession>
<protein>
    <submittedName>
        <fullName evidence="1">Uncharacterized protein</fullName>
    </submittedName>
</protein>